<feature type="transmembrane region" description="Helical" evidence="1">
    <location>
        <begin position="435"/>
        <end position="454"/>
    </location>
</feature>
<dbReference type="Pfam" id="PF02383">
    <property type="entry name" value="Syja_N"/>
    <property type="match status" value="1"/>
</dbReference>
<keyword evidence="1" id="KW-1133">Transmembrane helix</keyword>
<protein>
    <submittedName>
        <fullName evidence="3">Phosphatidylinositide phosphatase SAC1</fullName>
    </submittedName>
</protein>
<accession>A0A2R5GI54</accession>
<proteinExistence type="predicted"/>
<dbReference type="InParanoid" id="A0A2R5GI54"/>
<evidence type="ECO:0000256" key="1">
    <source>
        <dbReference type="SAM" id="Phobius"/>
    </source>
</evidence>
<dbReference type="AlphaFoldDB" id="A0A2R5GI54"/>
<gene>
    <name evidence="3" type="ORF">FCC1311_005651</name>
</gene>
<dbReference type="PANTHER" id="PTHR45662">
    <property type="entry name" value="PHOSPHATIDYLINOSITIDE PHOSPHATASE SAC1"/>
    <property type="match status" value="1"/>
</dbReference>
<dbReference type="GO" id="GO:0043812">
    <property type="term" value="F:phosphatidylinositol-4-phosphate phosphatase activity"/>
    <property type="evidence" value="ECO:0007669"/>
    <property type="project" value="TreeGrafter"/>
</dbReference>
<keyword evidence="1" id="KW-0472">Membrane</keyword>
<dbReference type="PANTHER" id="PTHR45662:SF2">
    <property type="entry name" value="PHOSPHATIDYLINOSITOL-3-PHOSPHATASE SAC1"/>
    <property type="match status" value="1"/>
</dbReference>
<evidence type="ECO:0000313" key="4">
    <source>
        <dbReference type="Proteomes" id="UP000241890"/>
    </source>
</evidence>
<evidence type="ECO:0000259" key="2">
    <source>
        <dbReference type="PROSITE" id="PS50275"/>
    </source>
</evidence>
<dbReference type="Proteomes" id="UP000241890">
    <property type="component" value="Unassembled WGS sequence"/>
</dbReference>
<dbReference type="InterPro" id="IPR002013">
    <property type="entry name" value="SAC_dom"/>
</dbReference>
<dbReference type="PROSITE" id="PS50275">
    <property type="entry name" value="SAC"/>
    <property type="match status" value="1"/>
</dbReference>
<dbReference type="GO" id="GO:0046856">
    <property type="term" value="P:phosphatidylinositol dephosphorylation"/>
    <property type="evidence" value="ECO:0007669"/>
    <property type="project" value="TreeGrafter"/>
</dbReference>
<dbReference type="EMBL" id="BEYU01000057">
    <property type="protein sequence ID" value="GBG29408.1"/>
    <property type="molecule type" value="Genomic_DNA"/>
</dbReference>
<name>A0A2R5GI54_9STRA</name>
<evidence type="ECO:0000313" key="3">
    <source>
        <dbReference type="EMBL" id="GBG29408.1"/>
    </source>
</evidence>
<feature type="domain" description="SAC" evidence="2">
    <location>
        <begin position="131"/>
        <end position="302"/>
    </location>
</feature>
<sequence>MAQYTLHFAEDALVLEAPLLRGSSSVLRVSLEPDSLKPHVALEARSAALEQSASRTMSVFAILGIVELFRGPYLAVVTRARAVVRNGPGGAEICQVVAADFFPVPKPSSAAPSAPLSPLQHRLEAKFLDMLHSVVDTRTLYYSHNYDITQTAQRIALLGQRLAPRTPEFKLDGGGFWEAPRHPDGKPIFTNEQSLASRADPRFFWNLNMSHAFAAARLDDWVHPVICGYVAVRHNVPIEVDGPSALSLTYLFISRRSRTRQGTRFNLRGLDAEGNAANFVETEQILLPQAGEVVDPNAVVQTVLSRRHVLASLEALAVDESRQGRLPHKADSFQDDVMCMPYAAMEFALQEVNRSNANTMSVLYAGTPALKTRRGKLGKLQDGLNSVTRYFINNFSDANKQDAINLFLGDFSVSSLGKTEDVFARDAGDETLASVFFKLVFVFLAVFMLGAVFGTTSPSANFTAATLTTMVLILSVAAHALRKGLSPAFVSKPRFIRADL</sequence>
<reference evidence="3 4" key="1">
    <citation type="submission" date="2017-12" db="EMBL/GenBank/DDBJ databases">
        <title>Sequencing, de novo assembly and annotation of complete genome of a new Thraustochytrid species, strain FCC1311.</title>
        <authorList>
            <person name="Sedici K."/>
            <person name="Godart F."/>
            <person name="Aiese Cigliano R."/>
            <person name="Sanseverino W."/>
            <person name="Barakat M."/>
            <person name="Ortet P."/>
            <person name="Marechal E."/>
            <person name="Cagnac O."/>
            <person name="Amato A."/>
        </authorList>
    </citation>
    <scope>NUCLEOTIDE SEQUENCE [LARGE SCALE GENOMIC DNA]</scope>
</reference>
<feature type="transmembrane region" description="Helical" evidence="1">
    <location>
        <begin position="460"/>
        <end position="481"/>
    </location>
</feature>
<organism evidence="3 4">
    <name type="scientific">Hondaea fermentalgiana</name>
    <dbReference type="NCBI Taxonomy" id="2315210"/>
    <lineage>
        <taxon>Eukaryota</taxon>
        <taxon>Sar</taxon>
        <taxon>Stramenopiles</taxon>
        <taxon>Bigyra</taxon>
        <taxon>Labyrinthulomycetes</taxon>
        <taxon>Thraustochytrida</taxon>
        <taxon>Thraustochytriidae</taxon>
        <taxon>Hondaea</taxon>
    </lineage>
</organism>
<comment type="caution">
    <text evidence="3">The sequence shown here is derived from an EMBL/GenBank/DDBJ whole genome shotgun (WGS) entry which is preliminary data.</text>
</comment>
<dbReference type="OrthoDB" id="405996at2759"/>
<keyword evidence="4" id="KW-1185">Reference proteome</keyword>
<keyword evidence="1" id="KW-0812">Transmembrane</keyword>
<dbReference type="GO" id="GO:0005783">
    <property type="term" value="C:endoplasmic reticulum"/>
    <property type="evidence" value="ECO:0007669"/>
    <property type="project" value="TreeGrafter"/>
</dbReference>